<feature type="chain" id="PRO_5018645096" evidence="1">
    <location>
        <begin position="28"/>
        <end position="165"/>
    </location>
</feature>
<gene>
    <name evidence="3" type="ORF">EDI28_12145</name>
</gene>
<accession>A0A3S4TLM5</accession>
<protein>
    <submittedName>
        <fullName evidence="3">Oxidoreductase</fullName>
    </submittedName>
</protein>
<dbReference type="RefSeq" id="WP_128784119.1">
    <property type="nucleotide sequence ID" value="NZ_JAKJSG010000016.1"/>
</dbReference>
<reference evidence="3 4" key="1">
    <citation type="submission" date="2018-11" db="EMBL/GenBank/DDBJ databases">
        <title>Photobacterium sp. BEI247 sp. nov., a marine bacterium isolated from Yongle Blue Hole in the South China Sea.</title>
        <authorList>
            <person name="Wang X."/>
        </authorList>
    </citation>
    <scope>NUCLEOTIDE SEQUENCE [LARGE SCALE GENOMIC DNA]</scope>
    <source>
        <strain evidence="4">BEI247</strain>
    </source>
</reference>
<dbReference type="AlphaFoldDB" id="A0A3S4TLM5"/>
<proteinExistence type="predicted"/>
<feature type="domain" description="Oxidoreductase molybdopterin-binding" evidence="2">
    <location>
        <begin position="58"/>
        <end position="130"/>
    </location>
</feature>
<dbReference type="Gene3D" id="3.90.420.10">
    <property type="entry name" value="Oxidoreductase, molybdopterin-binding domain"/>
    <property type="match status" value="1"/>
</dbReference>
<evidence type="ECO:0000313" key="3">
    <source>
        <dbReference type="EMBL" id="RWX55308.1"/>
    </source>
</evidence>
<keyword evidence="4" id="KW-1185">Reference proteome</keyword>
<name>A0A3S4TLM5_9GAMM</name>
<dbReference type="Proteomes" id="UP000287563">
    <property type="component" value="Unassembled WGS sequence"/>
</dbReference>
<keyword evidence="1" id="KW-0732">Signal</keyword>
<evidence type="ECO:0000259" key="2">
    <source>
        <dbReference type="Pfam" id="PF00174"/>
    </source>
</evidence>
<dbReference type="Pfam" id="PF00174">
    <property type="entry name" value="Oxidored_molyb"/>
    <property type="match status" value="1"/>
</dbReference>
<dbReference type="EMBL" id="RJLM01000004">
    <property type="protein sequence ID" value="RWX55308.1"/>
    <property type="molecule type" value="Genomic_DNA"/>
</dbReference>
<evidence type="ECO:0000256" key="1">
    <source>
        <dbReference type="SAM" id="SignalP"/>
    </source>
</evidence>
<organism evidence="3 4">
    <name type="scientific">Photobacterium chitinilyticum</name>
    <dbReference type="NCBI Taxonomy" id="2485123"/>
    <lineage>
        <taxon>Bacteria</taxon>
        <taxon>Pseudomonadati</taxon>
        <taxon>Pseudomonadota</taxon>
        <taxon>Gammaproteobacteria</taxon>
        <taxon>Vibrionales</taxon>
        <taxon>Vibrionaceae</taxon>
        <taxon>Photobacterium</taxon>
    </lineage>
</organism>
<comment type="caution">
    <text evidence="3">The sequence shown here is derived from an EMBL/GenBank/DDBJ whole genome shotgun (WGS) entry which is preliminary data.</text>
</comment>
<dbReference type="OrthoDB" id="9798763at2"/>
<evidence type="ECO:0000313" key="4">
    <source>
        <dbReference type="Proteomes" id="UP000287563"/>
    </source>
</evidence>
<feature type="signal peptide" evidence="1">
    <location>
        <begin position="1"/>
        <end position="27"/>
    </location>
</feature>
<sequence length="165" mass="18783">MSIRLSKTVISVLFFLLSSVISLSALAYETTLTIEGQDTSGQHIAVTLTRAQLEQLPQTTLTTHLPWVKGQAEFKGVKLTTLLDSFKIKPSQITMSALNDYSASASWQHIEKYEPIIAIEKNNQYLKIRDYGPYWLVFSIDQYPELSQRKNLAKMVWQLETIKAE</sequence>
<dbReference type="SUPFAM" id="SSF56524">
    <property type="entry name" value="Oxidoreductase molybdopterin-binding domain"/>
    <property type="match status" value="1"/>
</dbReference>
<dbReference type="InterPro" id="IPR000572">
    <property type="entry name" value="OxRdtase_Mopterin-bd_dom"/>
</dbReference>
<dbReference type="InterPro" id="IPR036374">
    <property type="entry name" value="OxRdtase_Mopterin-bd_sf"/>
</dbReference>